<accession>A0ABV8F2G9</accession>
<name>A0ABV8F2G9_9ACTN</name>
<sequence length="92" mass="10182">MLITLDANADRSNVLAALRHVHTTAVNLAHSPSSVAELHGQYLSWVTEARSQLRGQLSRDDIDWLTLSPHFSALLTLQTGSRSAPQVTRPRR</sequence>
<dbReference type="EMBL" id="JBHSBC010000021">
    <property type="protein sequence ID" value="MFC3982858.1"/>
    <property type="molecule type" value="Genomic_DNA"/>
</dbReference>
<organism evidence="1 2">
    <name type="scientific">Streptosporangium jomthongense</name>
    <dbReference type="NCBI Taxonomy" id="1193683"/>
    <lineage>
        <taxon>Bacteria</taxon>
        <taxon>Bacillati</taxon>
        <taxon>Actinomycetota</taxon>
        <taxon>Actinomycetes</taxon>
        <taxon>Streptosporangiales</taxon>
        <taxon>Streptosporangiaceae</taxon>
        <taxon>Streptosporangium</taxon>
    </lineage>
</organism>
<reference evidence="2" key="1">
    <citation type="journal article" date="2019" name="Int. J. Syst. Evol. Microbiol.">
        <title>The Global Catalogue of Microorganisms (GCM) 10K type strain sequencing project: providing services to taxonomists for standard genome sequencing and annotation.</title>
        <authorList>
            <consortium name="The Broad Institute Genomics Platform"/>
            <consortium name="The Broad Institute Genome Sequencing Center for Infectious Disease"/>
            <person name="Wu L."/>
            <person name="Ma J."/>
        </authorList>
    </citation>
    <scope>NUCLEOTIDE SEQUENCE [LARGE SCALE GENOMIC DNA]</scope>
    <source>
        <strain evidence="2">TBRC 7912</strain>
    </source>
</reference>
<dbReference type="Proteomes" id="UP001595698">
    <property type="component" value="Unassembled WGS sequence"/>
</dbReference>
<protein>
    <submittedName>
        <fullName evidence="1">Uncharacterized protein</fullName>
    </submittedName>
</protein>
<dbReference type="RefSeq" id="WP_386191511.1">
    <property type="nucleotide sequence ID" value="NZ_JBHSBC010000021.1"/>
</dbReference>
<evidence type="ECO:0000313" key="2">
    <source>
        <dbReference type="Proteomes" id="UP001595698"/>
    </source>
</evidence>
<proteinExistence type="predicted"/>
<gene>
    <name evidence="1" type="ORF">ACFOYY_22180</name>
</gene>
<comment type="caution">
    <text evidence="1">The sequence shown here is derived from an EMBL/GenBank/DDBJ whole genome shotgun (WGS) entry which is preliminary data.</text>
</comment>
<keyword evidence="2" id="KW-1185">Reference proteome</keyword>
<evidence type="ECO:0000313" key="1">
    <source>
        <dbReference type="EMBL" id="MFC3982858.1"/>
    </source>
</evidence>